<reference evidence="2" key="1">
    <citation type="journal article" date="2023" name="G3 (Bethesda)">
        <title>Genome assembly and association tests identify interacting loci associated with vigor, precocity, and sex in interspecific pistachio rootstocks.</title>
        <authorList>
            <person name="Palmer W."/>
            <person name="Jacygrad E."/>
            <person name="Sagayaradj S."/>
            <person name="Cavanaugh K."/>
            <person name="Han R."/>
            <person name="Bertier L."/>
            <person name="Beede B."/>
            <person name="Kafkas S."/>
            <person name="Golino D."/>
            <person name="Preece J."/>
            <person name="Michelmore R."/>
        </authorList>
    </citation>
    <scope>NUCLEOTIDE SEQUENCE [LARGE SCALE GENOMIC DNA]</scope>
</reference>
<organism evidence="1 2">
    <name type="scientific">Pistacia integerrima</name>
    <dbReference type="NCBI Taxonomy" id="434235"/>
    <lineage>
        <taxon>Eukaryota</taxon>
        <taxon>Viridiplantae</taxon>
        <taxon>Streptophyta</taxon>
        <taxon>Embryophyta</taxon>
        <taxon>Tracheophyta</taxon>
        <taxon>Spermatophyta</taxon>
        <taxon>Magnoliopsida</taxon>
        <taxon>eudicotyledons</taxon>
        <taxon>Gunneridae</taxon>
        <taxon>Pentapetalae</taxon>
        <taxon>rosids</taxon>
        <taxon>malvids</taxon>
        <taxon>Sapindales</taxon>
        <taxon>Anacardiaceae</taxon>
        <taxon>Pistacia</taxon>
    </lineage>
</organism>
<keyword evidence="2" id="KW-1185">Reference proteome</keyword>
<gene>
    <name evidence="1" type="ORF">Pint_04920</name>
</gene>
<sequence>MLHASFLKIARGRKKKETHQYPTARAPSVTIPPPQRTHVDVEKGEAKTKSSGTKDGGMIILGGAVGLATGAAIASISSGCGGGGGGCGGGGCGGGGCGG</sequence>
<comment type="caution">
    <text evidence="1">The sequence shown here is derived from an EMBL/GenBank/DDBJ whole genome shotgun (WGS) entry which is preliminary data.</text>
</comment>
<evidence type="ECO:0000313" key="2">
    <source>
        <dbReference type="Proteomes" id="UP001163603"/>
    </source>
</evidence>
<evidence type="ECO:0000313" key="1">
    <source>
        <dbReference type="EMBL" id="KAJ0045949.1"/>
    </source>
</evidence>
<dbReference type="EMBL" id="CM047738">
    <property type="protein sequence ID" value="KAJ0045949.1"/>
    <property type="molecule type" value="Genomic_DNA"/>
</dbReference>
<accession>A0ACC0Z6I9</accession>
<name>A0ACC0Z6I9_9ROSI</name>
<dbReference type="Proteomes" id="UP001163603">
    <property type="component" value="Chromosome 3"/>
</dbReference>
<protein>
    <submittedName>
        <fullName evidence="1">Uncharacterized protein</fullName>
    </submittedName>
</protein>
<proteinExistence type="predicted"/>